<evidence type="ECO:0000256" key="6">
    <source>
        <dbReference type="ARBA" id="ARBA00022692"/>
    </source>
</evidence>
<evidence type="ECO:0000256" key="8">
    <source>
        <dbReference type="ARBA" id="ARBA00023047"/>
    </source>
</evidence>
<dbReference type="Gene3D" id="3.10.560.10">
    <property type="entry name" value="Outer membrane lipoprotein wza domain like"/>
    <property type="match status" value="1"/>
</dbReference>
<evidence type="ECO:0000313" key="18">
    <source>
        <dbReference type="Proteomes" id="UP000007347"/>
    </source>
</evidence>
<dbReference type="InterPro" id="IPR003715">
    <property type="entry name" value="Poly_export_N"/>
</dbReference>
<dbReference type="EMBL" id="FO203503">
    <property type="protein sequence ID" value="CCK81805.1"/>
    <property type="molecule type" value="Genomic_DNA"/>
</dbReference>
<evidence type="ECO:0000256" key="4">
    <source>
        <dbReference type="ARBA" id="ARBA00022452"/>
    </source>
</evidence>
<evidence type="ECO:0000256" key="9">
    <source>
        <dbReference type="ARBA" id="ARBA00023065"/>
    </source>
</evidence>
<dbReference type="GO" id="GO:0015159">
    <property type="term" value="F:polysaccharide transmembrane transporter activity"/>
    <property type="evidence" value="ECO:0007669"/>
    <property type="project" value="InterPro"/>
</dbReference>
<dbReference type="OrthoDB" id="193635at2"/>
<dbReference type="PATRIC" id="fig|651182.5.peg.4286"/>
<keyword evidence="6" id="KW-0812">Transmembrane</keyword>
<keyword evidence="13" id="KW-0998">Cell outer membrane</keyword>
<keyword evidence="5" id="KW-0762">Sugar transport</keyword>
<evidence type="ECO:0000256" key="1">
    <source>
        <dbReference type="ARBA" id="ARBA00004571"/>
    </source>
</evidence>
<dbReference type="Pfam" id="PF22461">
    <property type="entry name" value="SLBB_2"/>
    <property type="match status" value="1"/>
</dbReference>
<proteinExistence type="inferred from homology"/>
<dbReference type="Proteomes" id="UP000007347">
    <property type="component" value="Chromosome"/>
</dbReference>
<sequence length="345" mass="38555">MIRNCGTITTILLMITICTSCAGKPEVGINKETIYDRPMPKVEHEYLLGPGDVLEIVYHYTPRPDTKTYVLSVADVLKIEFAYHPDMNRELVVRPDGNITMPKIGAVYALGLTPLQLQEKIRDIYGKDFIDPIVTVTMIQYNRTIDRLKKAITTSARGQSKLSAVRPDGYLSFPVINDVLAGGKTLPEVKAILTKQYQAQVDNLTITLILKVMKANLIYILGEVSKPDQYLVDGKITVSQLVARAGGTKDTAEKSTILVISRDKKRRPWGRLVNLEKILYDADLSQDLTLHQYDIVYVPKSAIARRNLFVDQYINKMIPTSLIGPYELGGTAFDGSLIQTNPIIK</sequence>
<evidence type="ECO:0000256" key="10">
    <source>
        <dbReference type="ARBA" id="ARBA00023114"/>
    </source>
</evidence>
<keyword evidence="11" id="KW-0472">Membrane</keyword>
<gene>
    <name evidence="17" type="ordered locus">TOL2_C36490</name>
</gene>
<dbReference type="STRING" id="651182.TOL2_C36490"/>
<evidence type="ECO:0000313" key="17">
    <source>
        <dbReference type="EMBL" id="CCK81805.1"/>
    </source>
</evidence>
<evidence type="ECO:0000259" key="15">
    <source>
        <dbReference type="Pfam" id="PF02563"/>
    </source>
</evidence>
<keyword evidence="18" id="KW-1185">Reference proteome</keyword>
<dbReference type="InterPro" id="IPR054765">
    <property type="entry name" value="SLBB_dom"/>
</dbReference>
<dbReference type="Pfam" id="PF02563">
    <property type="entry name" value="Poly_export"/>
    <property type="match status" value="2"/>
</dbReference>
<dbReference type="PANTHER" id="PTHR33619:SF3">
    <property type="entry name" value="POLYSACCHARIDE EXPORT PROTEIN GFCE-RELATED"/>
    <property type="match status" value="1"/>
</dbReference>
<feature type="domain" description="Polysaccharide export protein N-terminal" evidence="15">
    <location>
        <begin position="164"/>
        <end position="209"/>
    </location>
</feature>
<keyword evidence="10" id="KW-0626">Porin</keyword>
<dbReference type="GO" id="GO:0015288">
    <property type="term" value="F:porin activity"/>
    <property type="evidence" value="ECO:0007669"/>
    <property type="project" value="UniProtKB-KW"/>
</dbReference>
<dbReference type="Gene3D" id="3.30.1950.10">
    <property type="entry name" value="wza like domain"/>
    <property type="match status" value="2"/>
</dbReference>
<evidence type="ECO:0000256" key="11">
    <source>
        <dbReference type="ARBA" id="ARBA00023136"/>
    </source>
</evidence>
<keyword evidence="3" id="KW-0813">Transport</keyword>
<dbReference type="AlphaFoldDB" id="K0NM88"/>
<keyword evidence="9" id="KW-0406">Ion transport</keyword>
<evidence type="ECO:0000256" key="12">
    <source>
        <dbReference type="ARBA" id="ARBA00023139"/>
    </source>
</evidence>
<keyword evidence="12" id="KW-0564">Palmitate</keyword>
<dbReference type="KEGG" id="dto:TOL2_C36490"/>
<evidence type="ECO:0000256" key="2">
    <source>
        <dbReference type="ARBA" id="ARBA00009450"/>
    </source>
</evidence>
<dbReference type="HOGENOM" id="CLU_038343_3_0_7"/>
<protein>
    <submittedName>
        <fullName evidence="17">Predicted polysaccharide export protein</fullName>
    </submittedName>
</protein>
<dbReference type="GO" id="GO:0046930">
    <property type="term" value="C:pore complex"/>
    <property type="evidence" value="ECO:0007669"/>
    <property type="project" value="UniProtKB-KW"/>
</dbReference>
<accession>K0NM88</accession>
<dbReference type="PANTHER" id="PTHR33619">
    <property type="entry name" value="POLYSACCHARIDE EXPORT PROTEIN GFCE-RELATED"/>
    <property type="match status" value="1"/>
</dbReference>
<comment type="subcellular location">
    <subcellularLocation>
        <location evidence="1">Cell outer membrane</location>
        <topology evidence="1">Multi-pass membrane protein</topology>
    </subcellularLocation>
</comment>
<evidence type="ECO:0000256" key="3">
    <source>
        <dbReference type="ARBA" id="ARBA00022448"/>
    </source>
</evidence>
<feature type="domain" description="SLBB" evidence="16">
    <location>
        <begin position="217"/>
        <end position="298"/>
    </location>
</feature>
<keyword evidence="7" id="KW-0732">Signal</keyword>
<evidence type="ECO:0000256" key="7">
    <source>
        <dbReference type="ARBA" id="ARBA00022729"/>
    </source>
</evidence>
<feature type="domain" description="Polysaccharide export protein N-terminal" evidence="15">
    <location>
        <begin position="64"/>
        <end position="138"/>
    </location>
</feature>
<comment type="similarity">
    <text evidence="2">Belongs to the BexD/CtrA/VexA family.</text>
</comment>
<dbReference type="GO" id="GO:0009279">
    <property type="term" value="C:cell outer membrane"/>
    <property type="evidence" value="ECO:0007669"/>
    <property type="project" value="UniProtKB-SubCell"/>
</dbReference>
<keyword evidence="8" id="KW-0625">Polysaccharide transport</keyword>
<organism evidence="17 18">
    <name type="scientific">Desulfobacula toluolica (strain DSM 7467 / Tol2)</name>
    <dbReference type="NCBI Taxonomy" id="651182"/>
    <lineage>
        <taxon>Bacteria</taxon>
        <taxon>Pseudomonadati</taxon>
        <taxon>Thermodesulfobacteriota</taxon>
        <taxon>Desulfobacteria</taxon>
        <taxon>Desulfobacterales</taxon>
        <taxon>Desulfobacteraceae</taxon>
        <taxon>Desulfobacula</taxon>
    </lineage>
</organism>
<dbReference type="RefSeq" id="WP_014958993.1">
    <property type="nucleotide sequence ID" value="NC_018645.1"/>
</dbReference>
<dbReference type="InterPro" id="IPR049712">
    <property type="entry name" value="Poly_export"/>
</dbReference>
<evidence type="ECO:0000256" key="14">
    <source>
        <dbReference type="ARBA" id="ARBA00023288"/>
    </source>
</evidence>
<keyword evidence="4" id="KW-1134">Transmembrane beta strand</keyword>
<name>K0NM88_DESTT</name>
<evidence type="ECO:0000256" key="13">
    <source>
        <dbReference type="ARBA" id="ARBA00023237"/>
    </source>
</evidence>
<evidence type="ECO:0000256" key="5">
    <source>
        <dbReference type="ARBA" id="ARBA00022597"/>
    </source>
</evidence>
<keyword evidence="14" id="KW-0449">Lipoprotein</keyword>
<dbReference type="GO" id="GO:0006811">
    <property type="term" value="P:monoatomic ion transport"/>
    <property type="evidence" value="ECO:0007669"/>
    <property type="project" value="UniProtKB-KW"/>
</dbReference>
<evidence type="ECO:0000259" key="16">
    <source>
        <dbReference type="Pfam" id="PF22461"/>
    </source>
</evidence>
<reference evidence="17 18" key="1">
    <citation type="journal article" date="2013" name="Environ. Microbiol.">
        <title>Complete genome, catabolic sub-proteomes and key-metabolites of Desulfobacula toluolica Tol2, a marine, aromatic compound-degrading, sulfate-reducing bacterium.</title>
        <authorList>
            <person name="Wohlbrand L."/>
            <person name="Jacob J.H."/>
            <person name="Kube M."/>
            <person name="Mussmann M."/>
            <person name="Jarling R."/>
            <person name="Beck A."/>
            <person name="Amann R."/>
            <person name="Wilkes H."/>
            <person name="Reinhardt R."/>
            <person name="Rabus R."/>
        </authorList>
    </citation>
    <scope>NUCLEOTIDE SEQUENCE [LARGE SCALE GENOMIC DNA]</scope>
    <source>
        <strain evidence="18">DSM 7467 / Tol2</strain>
    </source>
</reference>